<dbReference type="Proteomes" id="UP000183982">
    <property type="component" value="Unassembled WGS sequence"/>
</dbReference>
<name>A0A1M6SQC1_9RHOB</name>
<organism evidence="2 3">
    <name type="scientific">Shimia gijangensis</name>
    <dbReference type="NCBI Taxonomy" id="1470563"/>
    <lineage>
        <taxon>Bacteria</taxon>
        <taxon>Pseudomonadati</taxon>
        <taxon>Pseudomonadota</taxon>
        <taxon>Alphaproteobacteria</taxon>
        <taxon>Rhodobacterales</taxon>
        <taxon>Roseobacteraceae</taxon>
    </lineage>
</organism>
<accession>A0A1M6SQC1</accession>
<keyword evidence="1" id="KW-0472">Membrane</keyword>
<protein>
    <submittedName>
        <fullName evidence="2">Uncharacterized protein</fullName>
    </submittedName>
</protein>
<gene>
    <name evidence="2" type="ORF">SAMN05444000_13121</name>
</gene>
<reference evidence="3" key="1">
    <citation type="submission" date="2016-11" db="EMBL/GenBank/DDBJ databases">
        <authorList>
            <person name="Varghese N."/>
            <person name="Submissions S."/>
        </authorList>
    </citation>
    <scope>NUCLEOTIDE SEQUENCE [LARGE SCALE GENOMIC DNA]</scope>
    <source>
        <strain evidence="3">DSM 100564</strain>
    </source>
</reference>
<feature type="transmembrane region" description="Helical" evidence="1">
    <location>
        <begin position="7"/>
        <end position="33"/>
    </location>
</feature>
<evidence type="ECO:0000313" key="3">
    <source>
        <dbReference type="Proteomes" id="UP000183982"/>
    </source>
</evidence>
<keyword evidence="1" id="KW-1133">Transmembrane helix</keyword>
<dbReference type="STRING" id="1470563.SAMN05444000_13121"/>
<proteinExistence type="predicted"/>
<evidence type="ECO:0000256" key="1">
    <source>
        <dbReference type="SAM" id="Phobius"/>
    </source>
</evidence>
<dbReference type="EMBL" id="FQZQ01000031">
    <property type="protein sequence ID" value="SHK46885.1"/>
    <property type="molecule type" value="Genomic_DNA"/>
</dbReference>
<feature type="transmembrane region" description="Helical" evidence="1">
    <location>
        <begin position="69"/>
        <end position="90"/>
    </location>
</feature>
<sequence>MRRTNLIFACLMIAPIILWLLTLIAMFFLGYVFNCKVNEGYVQTCKVFGIELGESIYTVGIFAAWGPLIFGPVVLGTGLLWAVVALIATIRKRFR</sequence>
<dbReference type="RefSeq" id="WP_073256532.1">
    <property type="nucleotide sequence ID" value="NZ_FQZQ01000031.1"/>
</dbReference>
<evidence type="ECO:0000313" key="2">
    <source>
        <dbReference type="EMBL" id="SHK46885.1"/>
    </source>
</evidence>
<keyword evidence="1" id="KW-0812">Transmembrane</keyword>
<dbReference type="AlphaFoldDB" id="A0A1M6SQC1"/>
<keyword evidence="3" id="KW-1185">Reference proteome</keyword>